<feature type="region of interest" description="Disordered" evidence="8">
    <location>
        <begin position="353"/>
        <end position="376"/>
    </location>
</feature>
<dbReference type="GO" id="GO:0005886">
    <property type="term" value="C:plasma membrane"/>
    <property type="evidence" value="ECO:0007669"/>
    <property type="project" value="UniProtKB-SubCell"/>
</dbReference>
<keyword evidence="2" id="KW-0813">Transport</keyword>
<keyword evidence="5 9" id="KW-1133">Transmembrane helix</keyword>
<evidence type="ECO:0000313" key="10">
    <source>
        <dbReference type="EMBL" id="ORY08437.1"/>
    </source>
</evidence>
<dbReference type="EMBL" id="MCFE01000001">
    <property type="protein sequence ID" value="ORY08437.1"/>
    <property type="molecule type" value="Genomic_DNA"/>
</dbReference>
<gene>
    <name evidence="10" type="ORF">K493DRAFT_309851</name>
</gene>
<feature type="transmembrane region" description="Helical" evidence="9">
    <location>
        <begin position="264"/>
        <end position="285"/>
    </location>
</feature>
<evidence type="ECO:0000256" key="9">
    <source>
        <dbReference type="SAM" id="Phobius"/>
    </source>
</evidence>
<comment type="caution">
    <text evidence="10">The sequence shown here is derived from an EMBL/GenBank/DDBJ whole genome shotgun (WGS) entry which is preliminary data.</text>
</comment>
<reference evidence="10 11" key="1">
    <citation type="submission" date="2016-07" db="EMBL/GenBank/DDBJ databases">
        <title>Pervasive Adenine N6-methylation of Active Genes in Fungi.</title>
        <authorList>
            <consortium name="DOE Joint Genome Institute"/>
            <person name="Mondo S.J."/>
            <person name="Dannebaum R.O."/>
            <person name="Kuo R.C."/>
            <person name="Labutti K."/>
            <person name="Haridas S."/>
            <person name="Kuo A."/>
            <person name="Salamov A."/>
            <person name="Ahrendt S.R."/>
            <person name="Lipzen A."/>
            <person name="Sullivan W."/>
            <person name="Andreopoulos W.B."/>
            <person name="Clum A."/>
            <person name="Lindquist E."/>
            <person name="Daum C."/>
            <person name="Ramamoorthy G.K."/>
            <person name="Gryganskyi A."/>
            <person name="Culley D."/>
            <person name="Magnuson J.K."/>
            <person name="James T.Y."/>
            <person name="O'Malley M.A."/>
            <person name="Stajich J.E."/>
            <person name="Spatafora J.W."/>
            <person name="Visel A."/>
            <person name="Grigoriev I.V."/>
        </authorList>
    </citation>
    <scope>NUCLEOTIDE SEQUENCE [LARGE SCALE GENOMIC DNA]</scope>
    <source>
        <strain evidence="10 11">CBS 931.73</strain>
    </source>
</reference>
<comment type="subcellular location">
    <subcellularLocation>
        <location evidence="1">Cell membrane</location>
        <topology evidence="1">Multi-pass membrane protein</topology>
    </subcellularLocation>
</comment>
<keyword evidence="3" id="KW-1003">Cell membrane</keyword>
<dbReference type="STRING" id="1314790.A0A1Y1ZEP7"/>
<evidence type="ECO:0000256" key="4">
    <source>
        <dbReference type="ARBA" id="ARBA00022692"/>
    </source>
</evidence>
<feature type="compositionally biased region" description="Low complexity" evidence="8">
    <location>
        <begin position="365"/>
        <end position="376"/>
    </location>
</feature>
<evidence type="ECO:0000256" key="5">
    <source>
        <dbReference type="ARBA" id="ARBA00022989"/>
    </source>
</evidence>
<keyword evidence="7 9" id="KW-0472">Membrane</keyword>
<evidence type="ECO:0000256" key="2">
    <source>
        <dbReference type="ARBA" id="ARBA00022448"/>
    </source>
</evidence>
<evidence type="ECO:0000256" key="7">
    <source>
        <dbReference type="ARBA" id="ARBA00023136"/>
    </source>
</evidence>
<dbReference type="InParanoid" id="A0A1Y1ZEP7"/>
<evidence type="ECO:0000256" key="8">
    <source>
        <dbReference type="SAM" id="MobiDB-lite"/>
    </source>
</evidence>
<evidence type="ECO:0000256" key="6">
    <source>
        <dbReference type="ARBA" id="ARBA00023065"/>
    </source>
</evidence>
<feature type="transmembrane region" description="Helical" evidence="9">
    <location>
        <begin position="49"/>
        <end position="68"/>
    </location>
</feature>
<evidence type="ECO:0000313" key="11">
    <source>
        <dbReference type="Proteomes" id="UP000193498"/>
    </source>
</evidence>
<organism evidence="10 11">
    <name type="scientific">Basidiobolus meristosporus CBS 931.73</name>
    <dbReference type="NCBI Taxonomy" id="1314790"/>
    <lineage>
        <taxon>Eukaryota</taxon>
        <taxon>Fungi</taxon>
        <taxon>Fungi incertae sedis</taxon>
        <taxon>Zoopagomycota</taxon>
        <taxon>Entomophthoromycotina</taxon>
        <taxon>Basidiobolomycetes</taxon>
        <taxon>Basidiobolales</taxon>
        <taxon>Basidiobolaceae</taxon>
        <taxon>Basidiobolus</taxon>
    </lineage>
</organism>
<dbReference type="Pfam" id="PF25539">
    <property type="entry name" value="Bestrophin_2"/>
    <property type="match status" value="1"/>
</dbReference>
<feature type="transmembrane region" description="Helical" evidence="9">
    <location>
        <begin position="23"/>
        <end position="43"/>
    </location>
</feature>
<dbReference type="GO" id="GO:0005254">
    <property type="term" value="F:chloride channel activity"/>
    <property type="evidence" value="ECO:0007669"/>
    <property type="project" value="InterPro"/>
</dbReference>
<name>A0A1Y1ZEP7_9FUNG</name>
<sequence>MPPMYERRWPFALRLKKSVIPRIILKIIVLTGFSAIIVALNQHVTKLDIGSQAVITILGMVTSLLLVFRTNTAYDRYWEGRRLWSTQMVNLRNLTRLIWVNVGEKSPQDHKLKQTAVNLLVAFAYATKHYLREEYDYSDITPDMVPFLKSSHLKYRTPTSIADQREQSLLRPIVKPHESKAAGSNLPLEITIHLTSFIQHQKDAGNVDAPLFTLLTNTVSSLTDCLTGFERILRTPIPMAYSIHLSQTVWFYLIMLPFQLASTLKWVTCLVVALASFTLFGILAIGGELENPFGYDWNDLPLDSLCAIAKSEMQTITSVPPPSIDSWFIDEPTSPVKIELTLDIPPNYQPSRYPQNHSTCGAGAGADDGVSAVDGE</sequence>
<proteinExistence type="predicted"/>
<protein>
    <submittedName>
        <fullName evidence="10">UPF0187-domain-containing protein</fullName>
    </submittedName>
</protein>
<keyword evidence="6" id="KW-0406">Ion transport</keyword>
<keyword evidence="11" id="KW-1185">Reference proteome</keyword>
<dbReference type="PANTHER" id="PTHR33281:SF19">
    <property type="entry name" value="VOLTAGE-DEPENDENT ANION CHANNEL-FORMING PROTEIN YNEE"/>
    <property type="match status" value="1"/>
</dbReference>
<accession>A0A1Y1ZEP7</accession>
<evidence type="ECO:0000256" key="3">
    <source>
        <dbReference type="ARBA" id="ARBA00022475"/>
    </source>
</evidence>
<dbReference type="InterPro" id="IPR044669">
    <property type="entry name" value="YneE/VCCN1/2-like"/>
</dbReference>
<keyword evidence="4 9" id="KW-0812">Transmembrane</keyword>
<dbReference type="Proteomes" id="UP000193498">
    <property type="component" value="Unassembled WGS sequence"/>
</dbReference>
<evidence type="ECO:0000256" key="1">
    <source>
        <dbReference type="ARBA" id="ARBA00004651"/>
    </source>
</evidence>
<dbReference type="OrthoDB" id="1368at2759"/>
<dbReference type="PANTHER" id="PTHR33281">
    <property type="entry name" value="UPF0187 PROTEIN YNEE"/>
    <property type="match status" value="1"/>
</dbReference>
<dbReference type="AlphaFoldDB" id="A0A1Y1ZEP7"/>